<dbReference type="PRINTS" id="PR00385">
    <property type="entry name" value="P450"/>
</dbReference>
<evidence type="ECO:0000256" key="4">
    <source>
        <dbReference type="ARBA" id="ARBA00023002"/>
    </source>
</evidence>
<dbReference type="PANTHER" id="PTHR24287:SF5">
    <property type="entry name" value="P450, PUTATIVE (EUROFUNG)-RELATED"/>
    <property type="match status" value="1"/>
</dbReference>
<keyword evidence="8" id="KW-1185">Reference proteome</keyword>
<comment type="caution">
    <text evidence="7">The sequence shown here is derived from an EMBL/GenBank/DDBJ whole genome shotgun (WGS) entry which is preliminary data.</text>
</comment>
<name>A0ABR1Q6Z8_9PEZI</name>
<keyword evidence="6" id="KW-0503">Monooxygenase</keyword>
<dbReference type="InterPro" id="IPR001128">
    <property type="entry name" value="Cyt_P450"/>
</dbReference>
<dbReference type="InterPro" id="IPR036396">
    <property type="entry name" value="Cyt_P450_sf"/>
</dbReference>
<keyword evidence="3" id="KW-0479">Metal-binding</keyword>
<evidence type="ECO:0000313" key="7">
    <source>
        <dbReference type="EMBL" id="KAK7948321.1"/>
    </source>
</evidence>
<comment type="similarity">
    <text evidence="2">Belongs to the cytochrome P450 family.</text>
</comment>
<evidence type="ECO:0000256" key="3">
    <source>
        <dbReference type="ARBA" id="ARBA00022723"/>
    </source>
</evidence>
<evidence type="ECO:0000313" key="8">
    <source>
        <dbReference type="Proteomes" id="UP001391051"/>
    </source>
</evidence>
<proteinExistence type="inferred from homology"/>
<gene>
    <name evidence="7" type="ORF">PG986_009207</name>
</gene>
<dbReference type="PANTHER" id="PTHR24287">
    <property type="entry name" value="P450, PUTATIVE (EUROFUNG)-RELATED"/>
    <property type="match status" value="1"/>
</dbReference>
<sequence length="232" mass="26487">MNILLAGRDTTAGTLSWAFYELAAYPEKWARLREEVLSTNMRYLRYTLNETLRLYPALPYNTRAALNGTTLPGGPGRSDIAILKGGAVAYSLYLMPRRRELYPPVTAEFADPLIFSPERWYNWQPQAWDFVPFNGGPRIVMRGTEFCHDGDGLFQYVSIYSQFAALDQARQIEYWMQLANARYAVVCILQRYERLGYRGDWEAQRHKADIVARPSLGVPVALFEAVGGREGE</sequence>
<reference evidence="7 8" key="1">
    <citation type="submission" date="2023-01" db="EMBL/GenBank/DDBJ databases">
        <title>Analysis of 21 Apiospora genomes using comparative genomics revels a genus with tremendous synthesis potential of carbohydrate active enzymes and secondary metabolites.</title>
        <authorList>
            <person name="Sorensen T."/>
        </authorList>
    </citation>
    <scope>NUCLEOTIDE SEQUENCE [LARGE SCALE GENOMIC DNA]</scope>
    <source>
        <strain evidence="7 8">CBS 24483</strain>
    </source>
</reference>
<dbReference type="RefSeq" id="XP_066697827.1">
    <property type="nucleotide sequence ID" value="XM_066845429.1"/>
</dbReference>
<evidence type="ECO:0000256" key="2">
    <source>
        <dbReference type="ARBA" id="ARBA00010617"/>
    </source>
</evidence>
<dbReference type="Pfam" id="PF00067">
    <property type="entry name" value="p450"/>
    <property type="match status" value="1"/>
</dbReference>
<keyword evidence="4" id="KW-0560">Oxidoreductase</keyword>
<evidence type="ECO:0000256" key="5">
    <source>
        <dbReference type="ARBA" id="ARBA00023004"/>
    </source>
</evidence>
<protein>
    <submittedName>
        <fullName evidence="7">Cytochrome P450</fullName>
    </submittedName>
</protein>
<dbReference type="SUPFAM" id="SSF48264">
    <property type="entry name" value="Cytochrome P450"/>
    <property type="match status" value="1"/>
</dbReference>
<evidence type="ECO:0000256" key="6">
    <source>
        <dbReference type="ARBA" id="ARBA00023033"/>
    </source>
</evidence>
<dbReference type="InterPro" id="IPR047146">
    <property type="entry name" value="Cyt_P450_E_CYP52_fungi"/>
</dbReference>
<comment type="cofactor">
    <cofactor evidence="1">
        <name>heme</name>
        <dbReference type="ChEBI" id="CHEBI:30413"/>
    </cofactor>
</comment>
<dbReference type="GeneID" id="92078491"/>
<keyword evidence="5" id="KW-0408">Iron</keyword>
<organism evidence="7 8">
    <name type="scientific">Apiospora aurea</name>
    <dbReference type="NCBI Taxonomy" id="335848"/>
    <lineage>
        <taxon>Eukaryota</taxon>
        <taxon>Fungi</taxon>
        <taxon>Dikarya</taxon>
        <taxon>Ascomycota</taxon>
        <taxon>Pezizomycotina</taxon>
        <taxon>Sordariomycetes</taxon>
        <taxon>Xylariomycetidae</taxon>
        <taxon>Amphisphaeriales</taxon>
        <taxon>Apiosporaceae</taxon>
        <taxon>Apiospora</taxon>
    </lineage>
</organism>
<dbReference type="Proteomes" id="UP001391051">
    <property type="component" value="Unassembled WGS sequence"/>
</dbReference>
<evidence type="ECO:0000256" key="1">
    <source>
        <dbReference type="ARBA" id="ARBA00001971"/>
    </source>
</evidence>
<dbReference type="EMBL" id="JAQQWE010000006">
    <property type="protein sequence ID" value="KAK7948321.1"/>
    <property type="molecule type" value="Genomic_DNA"/>
</dbReference>
<dbReference type="Gene3D" id="1.10.630.10">
    <property type="entry name" value="Cytochrome P450"/>
    <property type="match status" value="1"/>
</dbReference>
<accession>A0ABR1Q6Z8</accession>